<dbReference type="EMBL" id="JAHRIQ010024516">
    <property type="protein sequence ID" value="MEQ2229093.1"/>
    <property type="molecule type" value="Genomic_DNA"/>
</dbReference>
<proteinExistence type="predicted"/>
<organism evidence="2 3">
    <name type="scientific">Ilyodon furcidens</name>
    <name type="common">goldbreast splitfin</name>
    <dbReference type="NCBI Taxonomy" id="33524"/>
    <lineage>
        <taxon>Eukaryota</taxon>
        <taxon>Metazoa</taxon>
        <taxon>Chordata</taxon>
        <taxon>Craniata</taxon>
        <taxon>Vertebrata</taxon>
        <taxon>Euteleostomi</taxon>
        <taxon>Actinopterygii</taxon>
        <taxon>Neopterygii</taxon>
        <taxon>Teleostei</taxon>
        <taxon>Neoteleostei</taxon>
        <taxon>Acanthomorphata</taxon>
        <taxon>Ovalentaria</taxon>
        <taxon>Atherinomorphae</taxon>
        <taxon>Cyprinodontiformes</taxon>
        <taxon>Goodeidae</taxon>
        <taxon>Ilyodon</taxon>
    </lineage>
</organism>
<name>A0ABV0TB43_9TELE</name>
<evidence type="ECO:0000313" key="3">
    <source>
        <dbReference type="Proteomes" id="UP001482620"/>
    </source>
</evidence>
<feature type="region of interest" description="Disordered" evidence="1">
    <location>
        <begin position="77"/>
        <end position="104"/>
    </location>
</feature>
<evidence type="ECO:0000256" key="1">
    <source>
        <dbReference type="SAM" id="MobiDB-lite"/>
    </source>
</evidence>
<keyword evidence="3" id="KW-1185">Reference proteome</keyword>
<dbReference type="PANTHER" id="PTHR47335">
    <property type="entry name" value="UNCONVENTIONAL MYOSIN-XVI"/>
    <property type="match status" value="1"/>
</dbReference>
<gene>
    <name evidence="2" type="primary">MYO16_1</name>
    <name evidence="2" type="ORF">ILYODFUR_015371</name>
</gene>
<sequence length="104" mass="12478">MEIDQCLLESLPIGQRQRLVRRMRCDQIRAYYEREKNLQRQQGGVKVRAPSTHGRKHRIRFRHADIIKDAIIRHDDKEGSKIQGDEIKKSKVREKRSEECEREI</sequence>
<protein>
    <submittedName>
        <fullName evidence="2">Unconventional myosin-XVI</fullName>
    </submittedName>
</protein>
<dbReference type="InterPro" id="IPR052838">
    <property type="entry name" value="Myosin-XVI"/>
</dbReference>
<accession>A0ABV0TB43</accession>
<comment type="caution">
    <text evidence="2">The sequence shown here is derived from an EMBL/GenBank/DDBJ whole genome shotgun (WGS) entry which is preliminary data.</text>
</comment>
<dbReference type="PANTHER" id="PTHR47335:SF1">
    <property type="entry name" value="UNCONVENTIONAL MYOSIN-XVI"/>
    <property type="match status" value="1"/>
</dbReference>
<reference evidence="2 3" key="1">
    <citation type="submission" date="2021-06" db="EMBL/GenBank/DDBJ databases">
        <authorList>
            <person name="Palmer J.M."/>
        </authorList>
    </citation>
    <scope>NUCLEOTIDE SEQUENCE [LARGE SCALE GENOMIC DNA]</scope>
    <source>
        <strain evidence="3">if_2019</strain>
        <tissue evidence="2">Muscle</tissue>
    </source>
</reference>
<dbReference type="Proteomes" id="UP001482620">
    <property type="component" value="Unassembled WGS sequence"/>
</dbReference>
<evidence type="ECO:0000313" key="2">
    <source>
        <dbReference type="EMBL" id="MEQ2229093.1"/>
    </source>
</evidence>